<dbReference type="EMBL" id="JBIHMK010000031">
    <property type="protein sequence ID" value="MFH0248682.1"/>
    <property type="molecule type" value="Genomic_DNA"/>
</dbReference>
<gene>
    <name evidence="3" type="ORF">ACG5V6_10710</name>
</gene>
<feature type="transmembrane region" description="Helical" evidence="1">
    <location>
        <begin position="188"/>
        <end position="207"/>
    </location>
</feature>
<evidence type="ECO:0000313" key="3">
    <source>
        <dbReference type="EMBL" id="MFH0248682.1"/>
    </source>
</evidence>
<feature type="signal peptide" evidence="2">
    <location>
        <begin position="1"/>
        <end position="39"/>
    </location>
</feature>
<organism evidence="3 4">
    <name type="scientific">Streptomyces chitinivorans</name>
    <dbReference type="NCBI Taxonomy" id="1257027"/>
    <lineage>
        <taxon>Bacteria</taxon>
        <taxon>Bacillati</taxon>
        <taxon>Actinomycetota</taxon>
        <taxon>Actinomycetes</taxon>
        <taxon>Kitasatosporales</taxon>
        <taxon>Streptomycetaceae</taxon>
        <taxon>Streptomyces</taxon>
    </lineage>
</organism>
<dbReference type="RefSeq" id="WP_279951621.1">
    <property type="nucleotide sequence ID" value="NZ_BAABEN010000005.1"/>
</dbReference>
<accession>A0ABW7HSG3</accession>
<evidence type="ECO:0000313" key="4">
    <source>
        <dbReference type="Proteomes" id="UP001607069"/>
    </source>
</evidence>
<keyword evidence="1" id="KW-0472">Membrane</keyword>
<reference evidence="3 4" key="1">
    <citation type="submission" date="2024-10" db="EMBL/GenBank/DDBJ databases">
        <authorList>
            <person name="Cho J.-C."/>
        </authorList>
    </citation>
    <scope>NUCLEOTIDE SEQUENCE [LARGE SCALE GENOMIC DNA]</scope>
    <source>
        <strain evidence="3 4">KCTC29696</strain>
    </source>
</reference>
<keyword evidence="4" id="KW-1185">Reference proteome</keyword>
<feature type="chain" id="PRO_5046795103" description="TPM domain-containing protein" evidence="2">
    <location>
        <begin position="40"/>
        <end position="465"/>
    </location>
</feature>
<protein>
    <recommendedName>
        <fullName evidence="5">TPM domain-containing protein</fullName>
    </recommendedName>
</protein>
<evidence type="ECO:0000256" key="1">
    <source>
        <dbReference type="SAM" id="Phobius"/>
    </source>
</evidence>
<evidence type="ECO:0000256" key="2">
    <source>
        <dbReference type="SAM" id="SignalP"/>
    </source>
</evidence>
<keyword evidence="1" id="KW-1133">Transmembrane helix</keyword>
<evidence type="ECO:0008006" key="5">
    <source>
        <dbReference type="Google" id="ProtNLM"/>
    </source>
</evidence>
<sequence length="465" mass="48173">MRTNRPISHILRGRRATLLWAVLLALATALLTPAGGARAATDLDGVAAALRDDPVYVDPAASDKLSASEADRLTEQIRAGDVPVYIAVLPDDPSYGGDAVFDRLRSEVGRPGVYAVALGSQFGAASDAGVLAGSTASELAQRNLREHSGEPDRILGGFVTDVQSAARTDGGTGGYGDRDTTGGTGGTGVLVGFLAVLAVLALGGLFLTRRSRKRRQEEERAELEQVRAAVQEDITSYGEALDRLDFSPSAPGVTPEMLDDYRRALDAYERAKDASDSARRPGDVRAVSEALEDGRFALAVLDARREGRELPQRRPPCFFDPRHGPSVRDVEWAPPGGSPREVPVCAADAARLDDGLDPAVRTVPTATGERVPYWDAGPAYGPWMGGYYGGYGSMLLPGLLFGTVLGSSMGGWGYGYGPGWGYGGENGGDFGGGFGGGGDFGGGFGGGGDFGGGFGGGGFGGGGDF</sequence>
<name>A0ABW7HSG3_9ACTN</name>
<keyword evidence="2" id="KW-0732">Signal</keyword>
<comment type="caution">
    <text evidence="3">The sequence shown here is derived from an EMBL/GenBank/DDBJ whole genome shotgun (WGS) entry which is preliminary data.</text>
</comment>
<proteinExistence type="predicted"/>
<dbReference type="Proteomes" id="UP001607069">
    <property type="component" value="Unassembled WGS sequence"/>
</dbReference>
<keyword evidence="1" id="KW-0812">Transmembrane</keyword>